<reference evidence="1" key="1">
    <citation type="submission" date="2023-10" db="EMBL/GenBank/DDBJ databases">
        <title>Genome assemblies of two species of porcelain crab, Petrolisthes cinctipes and Petrolisthes manimaculis (Anomura: Porcellanidae).</title>
        <authorList>
            <person name="Angst P."/>
        </authorList>
    </citation>
    <scope>NUCLEOTIDE SEQUENCE</scope>
    <source>
        <strain evidence="1">PB745_01</strain>
        <tissue evidence="1">Gill</tissue>
    </source>
</reference>
<dbReference type="AlphaFoldDB" id="A0AAE1ESN3"/>
<evidence type="ECO:0000313" key="2">
    <source>
        <dbReference type="Proteomes" id="UP001286313"/>
    </source>
</evidence>
<evidence type="ECO:0000313" key="1">
    <source>
        <dbReference type="EMBL" id="KAK3860711.1"/>
    </source>
</evidence>
<name>A0AAE1ESN3_PETCI</name>
<gene>
    <name evidence="1" type="ORF">Pcinc_033252</name>
</gene>
<organism evidence="1 2">
    <name type="scientific">Petrolisthes cinctipes</name>
    <name type="common">Flat porcelain crab</name>
    <dbReference type="NCBI Taxonomy" id="88211"/>
    <lineage>
        <taxon>Eukaryota</taxon>
        <taxon>Metazoa</taxon>
        <taxon>Ecdysozoa</taxon>
        <taxon>Arthropoda</taxon>
        <taxon>Crustacea</taxon>
        <taxon>Multicrustacea</taxon>
        <taxon>Malacostraca</taxon>
        <taxon>Eumalacostraca</taxon>
        <taxon>Eucarida</taxon>
        <taxon>Decapoda</taxon>
        <taxon>Pleocyemata</taxon>
        <taxon>Anomura</taxon>
        <taxon>Galatheoidea</taxon>
        <taxon>Porcellanidae</taxon>
        <taxon>Petrolisthes</taxon>
    </lineage>
</organism>
<protein>
    <submittedName>
        <fullName evidence="1">Uncharacterized protein</fullName>
    </submittedName>
</protein>
<comment type="caution">
    <text evidence="1">The sequence shown here is derived from an EMBL/GenBank/DDBJ whole genome shotgun (WGS) entry which is preliminary data.</text>
</comment>
<keyword evidence="2" id="KW-1185">Reference proteome</keyword>
<dbReference type="Proteomes" id="UP001286313">
    <property type="component" value="Unassembled WGS sequence"/>
</dbReference>
<dbReference type="EMBL" id="JAWQEG010004648">
    <property type="protein sequence ID" value="KAK3860711.1"/>
    <property type="molecule type" value="Genomic_DNA"/>
</dbReference>
<accession>A0AAE1ESN3</accession>
<sequence length="97" mass="11345">MEHGHYKNLMQELARECPQLYRNFTRMDKSLFEEIVERVTHIIQRKPTFWRQPIAPDDISSQELGQATALWTIVQRAVAKLSLTLTCILVLADLLHQ</sequence>
<proteinExistence type="predicted"/>